<sequence length="92" mass="10479">MLNISARLGLTFLEGIEQFFKFADGFLRLGLRLGFTGLGCVLQFQATVVQFFLSLATLLFQLGQQFFRISQRLRAGLFQVFEQAARKLLEQV</sequence>
<dbReference type="Proteomes" id="UP000018660">
    <property type="component" value="Chromosome"/>
</dbReference>
<evidence type="ECO:0000313" key="1">
    <source>
        <dbReference type="EMBL" id="AHC91202.1"/>
    </source>
</evidence>
<protein>
    <submittedName>
        <fullName evidence="1">Uncharacterized protein</fullName>
    </submittedName>
</protein>
<evidence type="ECO:0000313" key="2">
    <source>
        <dbReference type="Proteomes" id="UP000018660"/>
    </source>
</evidence>
<accession>V9V937</accession>
<gene>
    <name evidence="1" type="ORF">X970_26690</name>
</gene>
<dbReference type="AlphaFoldDB" id="V9V937"/>
<name>V9V937_9PSED</name>
<organism evidence="1 2">
    <name type="scientific">Pseudomonas monteilii SB3101</name>
    <dbReference type="NCBI Taxonomy" id="1435058"/>
    <lineage>
        <taxon>Bacteria</taxon>
        <taxon>Pseudomonadati</taxon>
        <taxon>Pseudomonadota</taxon>
        <taxon>Gammaproteobacteria</taxon>
        <taxon>Pseudomonadales</taxon>
        <taxon>Pseudomonadaceae</taxon>
        <taxon>Pseudomonas</taxon>
    </lineage>
</organism>
<dbReference type="HOGENOM" id="CLU_166153_0_0_6"/>
<dbReference type="EMBL" id="CP006979">
    <property type="protein sequence ID" value="AHC91202.1"/>
    <property type="molecule type" value="Genomic_DNA"/>
</dbReference>
<reference evidence="1 2" key="1">
    <citation type="submission" date="2013-12" db="EMBL/GenBank/DDBJ databases">
        <title>Complete Genomes of Pseudomonas monteilii SB3078 and SB3101, two Benzene, Toluene and Ethylbenzene Degrading Bacteria used for Bioaugmentation.</title>
        <authorList>
            <person name="Dueholm M.S."/>
            <person name="Albertsen M."/>
            <person name="D'Imperio S."/>
            <person name="Tale V.P."/>
            <person name="Lewis D."/>
            <person name="Nilsen P.H."/>
            <person name="Nielsen J.L."/>
        </authorList>
    </citation>
    <scope>NUCLEOTIDE SEQUENCE [LARGE SCALE GENOMIC DNA]</scope>
    <source>
        <strain evidence="1 2">SB3101</strain>
    </source>
</reference>
<dbReference type="KEGG" id="pmot:X970_26690"/>
<proteinExistence type="predicted"/>